<sequence>HNNSGTWNNETTTSFSGAWVNDSIVLNATNSLVIGWKFFANDSSNNWNVSAIYTLTTNNTAPTIDSYNISNTTWSESTEINISINENDTHTFNVTASDISGDQLWYEWLLDGVLQDSTAQWDWNIGWQESGLYNITVVVNDTSNIIDKQEWNVTIANVYAPPEYSIGNQTNETLHNHSAWFALNWTSDSGLSYFILSTNNTGTWSNGTTTAFTDSWSNDSLVLNNSYGSIVG</sequence>
<evidence type="ECO:0000313" key="1">
    <source>
        <dbReference type="EMBL" id="GAJ04372.1"/>
    </source>
</evidence>
<protein>
    <submittedName>
        <fullName evidence="1">Uncharacterized protein</fullName>
    </submittedName>
</protein>
<feature type="non-terminal residue" evidence="1">
    <location>
        <position position="232"/>
    </location>
</feature>
<comment type="caution">
    <text evidence="1">The sequence shown here is derived from an EMBL/GenBank/DDBJ whole genome shotgun (WGS) entry which is preliminary data.</text>
</comment>
<gene>
    <name evidence="1" type="ORF">S12H4_53719</name>
</gene>
<organism evidence="1">
    <name type="scientific">marine sediment metagenome</name>
    <dbReference type="NCBI Taxonomy" id="412755"/>
    <lineage>
        <taxon>unclassified sequences</taxon>
        <taxon>metagenomes</taxon>
        <taxon>ecological metagenomes</taxon>
    </lineage>
</organism>
<name>X1ULA2_9ZZZZ</name>
<dbReference type="EMBL" id="BARW01034246">
    <property type="protein sequence ID" value="GAJ04372.1"/>
    <property type="molecule type" value="Genomic_DNA"/>
</dbReference>
<feature type="non-terminal residue" evidence="1">
    <location>
        <position position="1"/>
    </location>
</feature>
<accession>X1ULA2</accession>
<dbReference type="AlphaFoldDB" id="X1ULA2"/>
<proteinExistence type="predicted"/>
<reference evidence="1" key="1">
    <citation type="journal article" date="2014" name="Front. Microbiol.">
        <title>High frequency of phylogenetically diverse reductive dehalogenase-homologous genes in deep subseafloor sedimentary metagenomes.</title>
        <authorList>
            <person name="Kawai M."/>
            <person name="Futagami T."/>
            <person name="Toyoda A."/>
            <person name="Takaki Y."/>
            <person name="Nishi S."/>
            <person name="Hori S."/>
            <person name="Arai W."/>
            <person name="Tsubouchi T."/>
            <person name="Morono Y."/>
            <person name="Uchiyama I."/>
            <person name="Ito T."/>
            <person name="Fujiyama A."/>
            <person name="Inagaki F."/>
            <person name="Takami H."/>
        </authorList>
    </citation>
    <scope>NUCLEOTIDE SEQUENCE</scope>
    <source>
        <strain evidence="1">Expedition CK06-06</strain>
    </source>
</reference>